<dbReference type="EMBL" id="HQ634174">
    <property type="protein sequence ID" value="AGH26213.1"/>
    <property type="molecule type" value="Genomic_DNA"/>
</dbReference>
<keyword evidence="4" id="KW-1185">Reference proteome</keyword>
<feature type="domain" description="Bacteriophage T4 Gp59 helicase assembly protein C-terminal" evidence="2">
    <location>
        <begin position="127"/>
        <end position="189"/>
    </location>
</feature>
<dbReference type="InterPro" id="IPR037082">
    <property type="entry name" value="Phage_T4_Gp59_C_sf"/>
</dbReference>
<protein>
    <recommendedName>
        <fullName evidence="5">Loader of DNA helicase</fullName>
    </recommendedName>
</protein>
<dbReference type="RefSeq" id="YP_007673858.1">
    <property type="nucleotide sequence ID" value="NC_020845.1"/>
</dbReference>
<feature type="domain" description="Bacteriophage T4 Gp59 helicase assembly protein N-terminal" evidence="1">
    <location>
        <begin position="2"/>
        <end position="84"/>
    </location>
</feature>
<proteinExistence type="inferred from homology"/>
<dbReference type="HAMAP" id="MF_04156">
    <property type="entry name" value="HELIC_LOADER_T4"/>
    <property type="match status" value="1"/>
</dbReference>
<evidence type="ECO:0000259" key="2">
    <source>
        <dbReference type="Pfam" id="PF08994"/>
    </source>
</evidence>
<sequence length="194" mass="23133">MSGIEVYKMYLSLKLHFTTDTFDYFKYGNAAKASQQSFDSRRDKFFFVKLSRTFKEDELREFFVANMIVEDKVYPATLVREGAKNYQEYIKRKQSLAYNFKQDVSTLYEDSHFFDKLFIIDGMHPPLLKAHLGGRISIETLAIFNKIFNYVDNFDKIIKEEIVWKPIRNRVLKYEPFISIDKGKYKSIIKQQYV</sequence>
<dbReference type="InterPro" id="IPR015086">
    <property type="entry name" value="Phage_T4_Gp59_C"/>
</dbReference>
<dbReference type="GeneID" id="15010381"/>
<dbReference type="SUPFAM" id="SSF48493">
    <property type="entry name" value="gene 59 helicase assembly protein"/>
    <property type="match status" value="1"/>
</dbReference>
<dbReference type="Gene3D" id="1.10.8.60">
    <property type="match status" value="1"/>
</dbReference>
<dbReference type="Pfam" id="PF08993">
    <property type="entry name" value="T4_Gp59_N"/>
    <property type="match status" value="1"/>
</dbReference>
<reference evidence="3 4" key="1">
    <citation type="submission" date="2010-11" db="EMBL/GenBank/DDBJ databases">
        <title>The Genome Sequence of Cyanophage MED4-213.</title>
        <authorList>
            <consortium name="The Broad Institute Genome Sequencing Platform"/>
            <person name="Henn M.R."/>
            <person name="Sullivan M.S."/>
            <person name="Osburne M.S."/>
            <person name="Levin J."/>
            <person name="Malboeuf C."/>
            <person name="Casali M."/>
            <person name="Russ C."/>
            <person name="Lennon N."/>
            <person name="Chapman S.B."/>
            <person name="Erlich R."/>
            <person name="Young S.K."/>
            <person name="Yandava C."/>
            <person name="Zeng Q."/>
            <person name="Alvarado L."/>
            <person name="Anderson S."/>
            <person name="Berlin A."/>
            <person name="Chen Z."/>
            <person name="Freedman E."/>
            <person name="Gellesch M."/>
            <person name="Goldberg J."/>
            <person name="Green L."/>
            <person name="Griggs A."/>
            <person name="Gujja S."/>
            <person name="Heilman E.R."/>
            <person name="Heiman D."/>
            <person name="Hollinger A."/>
            <person name="Howarth C."/>
            <person name="Larson L."/>
            <person name="Mehta T."/>
            <person name="Pearson M."/>
            <person name="Roberts A."/>
            <person name="Ryan E."/>
            <person name="Saif S."/>
            <person name="Shea T."/>
            <person name="Shenoy N."/>
            <person name="Sisk P."/>
            <person name="Stolte C."/>
            <person name="Sykes S."/>
            <person name="White J."/>
            <person name="Yu Q."/>
            <person name="Coleman M.L."/>
            <person name="Huang K.H."/>
            <person name="Weigele P.R."/>
            <person name="DeFrancesco A.S."/>
            <person name="Kern S.E."/>
            <person name="Thompson L.R."/>
            <person name="Fu R."/>
            <person name="Hombeck B."/>
            <person name="Chisholm S.W."/>
            <person name="Haas B."/>
            <person name="Nusbaum C."/>
            <person name="Birren B."/>
        </authorList>
    </citation>
    <scope>NUCLEOTIDE SEQUENCE [LARGE SCALE GENOMIC DNA]</scope>
    <source>
        <strain evidence="3">MED4-213</strain>
    </source>
</reference>
<dbReference type="InterPro" id="IPR015085">
    <property type="entry name" value="Phage_T4_Gp59_N"/>
</dbReference>
<dbReference type="Gene3D" id="1.10.220.50">
    <property type="entry name" value="Bacteriophage T4, Gp59, helicase assembly protein, C-terminal domain"/>
    <property type="match status" value="1"/>
</dbReference>
<organism evidence="3 4">
    <name type="scientific">Prochlorococcus phage MED4-213</name>
    <dbReference type="NCBI Taxonomy" id="889956"/>
    <lineage>
        <taxon>Viruses</taxon>
        <taxon>Duplodnaviria</taxon>
        <taxon>Heunggongvirae</taxon>
        <taxon>Uroviricota</taxon>
        <taxon>Caudoviricetes</taxon>
        <taxon>Eurybiavirus</taxon>
        <taxon>Eurybiavirus MED4213</taxon>
    </lineage>
</organism>
<evidence type="ECO:0000259" key="1">
    <source>
        <dbReference type="Pfam" id="PF08993"/>
    </source>
</evidence>
<dbReference type="Pfam" id="PF08994">
    <property type="entry name" value="T4_Gp59_C"/>
    <property type="match status" value="1"/>
</dbReference>
<name>M4QDI6_9CAUD</name>
<dbReference type="KEGG" id="vg:15010381"/>
<evidence type="ECO:0000313" key="3">
    <source>
        <dbReference type="EMBL" id="AGH26213.1"/>
    </source>
</evidence>
<gene>
    <name evidence="3" type="ORF">CPMG_00112</name>
</gene>
<accession>M4QDI6</accession>
<dbReference type="InterPro" id="IPR023197">
    <property type="entry name" value="Phage_T4_Gp59_dom_sf"/>
</dbReference>
<evidence type="ECO:0008006" key="5">
    <source>
        <dbReference type="Google" id="ProtNLM"/>
    </source>
</evidence>
<dbReference type="InterPro" id="IPR008944">
    <property type="entry name" value="Phage_T4_Gp59"/>
</dbReference>
<evidence type="ECO:0000313" key="4">
    <source>
        <dbReference type="Proteomes" id="UP000012039"/>
    </source>
</evidence>
<dbReference type="Proteomes" id="UP000012039">
    <property type="component" value="Segment"/>
</dbReference>